<dbReference type="InterPro" id="IPR036477">
    <property type="entry name" value="Formyl_transf_N_sf"/>
</dbReference>
<dbReference type="Gene3D" id="3.40.50.170">
    <property type="entry name" value="Formyl transferase, N-terminal domain"/>
    <property type="match status" value="1"/>
</dbReference>
<accession>A0A9D0YY97</accession>
<sequence>MTRVVFMGTPEFAVPSLEALLDGGWDIAAVCTQPDRPSGRGHRLTACPVKEAALRHGLEVLQFERIRRQEGLDALRALRADLFVTAAFGQILSQKILDIPPMGTVNVHASLLPRYRGAAPIAWCIMEGERETGVTTMLTDRGVDTGDMLLRRRTDILPGETAGELSERLSRLGAALLAETLRRLEAGDCPREKQDEAQASHFPMLDKSHGRIRWTQSALRADCQVRGVTPWPGAWTVLPDGGILKIWKARPVPGAGRPGEVLRADARAGMAVACAEGALELVEVQGPGGRRMPAADYLRGHPLPAGLCLDGEASQ</sequence>
<organism evidence="11 12">
    <name type="scientific">Candidatus Avichristensenella intestinipullorum</name>
    <dbReference type="NCBI Taxonomy" id="2840693"/>
    <lineage>
        <taxon>Bacteria</taxon>
        <taxon>Bacillati</taxon>
        <taxon>Bacillota</taxon>
        <taxon>Clostridia</taxon>
        <taxon>Candidatus Avichristensenella</taxon>
    </lineage>
</organism>
<dbReference type="Proteomes" id="UP000886819">
    <property type="component" value="Unassembled WGS sequence"/>
</dbReference>
<comment type="caution">
    <text evidence="11">The sequence shown here is derived from an EMBL/GenBank/DDBJ whole genome shotgun (WGS) entry which is preliminary data.</text>
</comment>
<dbReference type="InterPro" id="IPR037022">
    <property type="entry name" value="Formyl_trans_C_sf"/>
</dbReference>
<dbReference type="SUPFAM" id="SSF50486">
    <property type="entry name" value="FMT C-terminal domain-like"/>
    <property type="match status" value="1"/>
</dbReference>
<evidence type="ECO:0000313" key="12">
    <source>
        <dbReference type="Proteomes" id="UP000886819"/>
    </source>
</evidence>
<evidence type="ECO:0000256" key="6">
    <source>
        <dbReference type="ARBA" id="ARBA00022917"/>
    </source>
</evidence>
<gene>
    <name evidence="8" type="primary">fmt</name>
    <name evidence="11" type="ORF">IAA66_05745</name>
</gene>
<dbReference type="Gene3D" id="3.10.25.10">
    <property type="entry name" value="Formyl transferase, C-terminal domain"/>
    <property type="match status" value="1"/>
</dbReference>
<evidence type="ECO:0000259" key="9">
    <source>
        <dbReference type="Pfam" id="PF00551"/>
    </source>
</evidence>
<dbReference type="InterPro" id="IPR005793">
    <property type="entry name" value="Formyl_trans_C"/>
</dbReference>
<reference evidence="11" key="2">
    <citation type="journal article" date="2021" name="PeerJ">
        <title>Extensive microbial diversity within the chicken gut microbiome revealed by metagenomics and culture.</title>
        <authorList>
            <person name="Gilroy R."/>
            <person name="Ravi A."/>
            <person name="Getino M."/>
            <person name="Pursley I."/>
            <person name="Horton D.L."/>
            <person name="Alikhan N.F."/>
            <person name="Baker D."/>
            <person name="Gharbi K."/>
            <person name="Hall N."/>
            <person name="Watson M."/>
            <person name="Adriaenssens E.M."/>
            <person name="Foster-Nyarko E."/>
            <person name="Jarju S."/>
            <person name="Secka A."/>
            <person name="Antonio M."/>
            <person name="Oren A."/>
            <person name="Chaudhuri R.R."/>
            <person name="La Ragione R."/>
            <person name="Hildebrand F."/>
            <person name="Pallen M.J."/>
        </authorList>
    </citation>
    <scope>NUCLEOTIDE SEQUENCE</scope>
    <source>
        <strain evidence="11">ChiHile30-977</strain>
    </source>
</reference>
<comment type="function">
    <text evidence="1 8">Attaches a formyl group to the free amino group of methionyl-tRNA(fMet). The formyl group appears to play a dual role in the initiator identity of N-formylmethionyl-tRNA by promoting its recognition by IF2 and preventing the misappropriation of this tRNA by the elongation apparatus.</text>
</comment>
<dbReference type="InterPro" id="IPR044135">
    <property type="entry name" value="Met-tRNA-FMT_C"/>
</dbReference>
<dbReference type="HAMAP" id="MF_00182">
    <property type="entry name" value="Formyl_trans"/>
    <property type="match status" value="1"/>
</dbReference>
<dbReference type="GO" id="GO:0004479">
    <property type="term" value="F:methionyl-tRNA formyltransferase activity"/>
    <property type="evidence" value="ECO:0007669"/>
    <property type="project" value="UniProtKB-UniRule"/>
</dbReference>
<evidence type="ECO:0000256" key="2">
    <source>
        <dbReference type="ARBA" id="ARBA00010699"/>
    </source>
</evidence>
<dbReference type="CDD" id="cd08704">
    <property type="entry name" value="Met_tRNA_FMT_C"/>
    <property type="match status" value="1"/>
</dbReference>
<dbReference type="FunFam" id="3.40.50.12230:FF:000001">
    <property type="entry name" value="Methionyl-tRNA formyltransferase"/>
    <property type="match status" value="1"/>
</dbReference>
<evidence type="ECO:0000256" key="5">
    <source>
        <dbReference type="ARBA" id="ARBA00022679"/>
    </source>
</evidence>
<reference evidence="11" key="1">
    <citation type="submission" date="2020-10" db="EMBL/GenBank/DDBJ databases">
        <authorList>
            <person name="Gilroy R."/>
        </authorList>
    </citation>
    <scope>NUCLEOTIDE SEQUENCE</scope>
    <source>
        <strain evidence="11">ChiHile30-977</strain>
    </source>
</reference>
<feature type="domain" description="Formyl transferase N-terminal" evidence="9">
    <location>
        <begin position="3"/>
        <end position="180"/>
    </location>
</feature>
<dbReference type="GO" id="GO:0005829">
    <property type="term" value="C:cytosol"/>
    <property type="evidence" value="ECO:0007669"/>
    <property type="project" value="TreeGrafter"/>
</dbReference>
<evidence type="ECO:0000256" key="8">
    <source>
        <dbReference type="HAMAP-Rule" id="MF_00182"/>
    </source>
</evidence>
<feature type="domain" description="Formyl transferase C-terminal" evidence="10">
    <location>
        <begin position="205"/>
        <end position="301"/>
    </location>
</feature>
<evidence type="ECO:0000256" key="1">
    <source>
        <dbReference type="ARBA" id="ARBA00002606"/>
    </source>
</evidence>
<keyword evidence="5 8" id="KW-0808">Transferase</keyword>
<evidence type="ECO:0000313" key="11">
    <source>
        <dbReference type="EMBL" id="HIQ63075.1"/>
    </source>
</evidence>
<evidence type="ECO:0000256" key="3">
    <source>
        <dbReference type="ARBA" id="ARBA00012261"/>
    </source>
</evidence>
<dbReference type="PANTHER" id="PTHR11138:SF5">
    <property type="entry name" value="METHIONYL-TRNA FORMYLTRANSFERASE, MITOCHONDRIAL"/>
    <property type="match status" value="1"/>
</dbReference>
<comment type="similarity">
    <text evidence="2 8">Belongs to the Fmt family.</text>
</comment>
<dbReference type="PANTHER" id="PTHR11138">
    <property type="entry name" value="METHIONYL-TRNA FORMYLTRANSFERASE"/>
    <property type="match status" value="1"/>
</dbReference>
<evidence type="ECO:0000259" key="10">
    <source>
        <dbReference type="Pfam" id="PF02911"/>
    </source>
</evidence>
<name>A0A9D0YY97_9FIRM</name>
<dbReference type="Pfam" id="PF00551">
    <property type="entry name" value="Formyl_trans_N"/>
    <property type="match status" value="1"/>
</dbReference>
<evidence type="ECO:0000256" key="7">
    <source>
        <dbReference type="ARBA" id="ARBA00048558"/>
    </source>
</evidence>
<protein>
    <recommendedName>
        <fullName evidence="4 8">Methionyl-tRNA formyltransferase</fullName>
        <ecNumber evidence="3 8">2.1.2.9</ecNumber>
    </recommendedName>
</protein>
<dbReference type="InterPro" id="IPR041711">
    <property type="entry name" value="Met-tRNA-FMT_N"/>
</dbReference>
<dbReference type="EC" id="2.1.2.9" evidence="3 8"/>
<dbReference type="NCBIfam" id="TIGR00460">
    <property type="entry name" value="fmt"/>
    <property type="match status" value="1"/>
</dbReference>
<dbReference type="CDD" id="cd08646">
    <property type="entry name" value="FMT_core_Met-tRNA-FMT_N"/>
    <property type="match status" value="1"/>
</dbReference>
<dbReference type="InterPro" id="IPR005794">
    <property type="entry name" value="Fmt"/>
</dbReference>
<dbReference type="SUPFAM" id="SSF53328">
    <property type="entry name" value="Formyltransferase"/>
    <property type="match status" value="1"/>
</dbReference>
<dbReference type="Pfam" id="PF02911">
    <property type="entry name" value="Formyl_trans_C"/>
    <property type="match status" value="1"/>
</dbReference>
<proteinExistence type="inferred from homology"/>
<dbReference type="EMBL" id="DVFI01000087">
    <property type="protein sequence ID" value="HIQ63075.1"/>
    <property type="molecule type" value="Genomic_DNA"/>
</dbReference>
<comment type="catalytic activity">
    <reaction evidence="7 8">
        <text>L-methionyl-tRNA(fMet) + (6R)-10-formyltetrahydrofolate = N-formyl-L-methionyl-tRNA(fMet) + (6S)-5,6,7,8-tetrahydrofolate + H(+)</text>
        <dbReference type="Rhea" id="RHEA:24380"/>
        <dbReference type="Rhea" id="RHEA-COMP:9952"/>
        <dbReference type="Rhea" id="RHEA-COMP:9953"/>
        <dbReference type="ChEBI" id="CHEBI:15378"/>
        <dbReference type="ChEBI" id="CHEBI:57453"/>
        <dbReference type="ChEBI" id="CHEBI:78530"/>
        <dbReference type="ChEBI" id="CHEBI:78844"/>
        <dbReference type="ChEBI" id="CHEBI:195366"/>
        <dbReference type="EC" id="2.1.2.9"/>
    </reaction>
</comment>
<evidence type="ECO:0000256" key="4">
    <source>
        <dbReference type="ARBA" id="ARBA00016014"/>
    </source>
</evidence>
<keyword evidence="6 8" id="KW-0648">Protein biosynthesis</keyword>
<dbReference type="AlphaFoldDB" id="A0A9D0YY97"/>
<dbReference type="InterPro" id="IPR011034">
    <property type="entry name" value="Formyl_transferase-like_C_sf"/>
</dbReference>
<dbReference type="InterPro" id="IPR002376">
    <property type="entry name" value="Formyl_transf_N"/>
</dbReference>
<feature type="binding site" evidence="8">
    <location>
        <begin position="110"/>
        <end position="113"/>
    </location>
    <ligand>
        <name>(6S)-5,6,7,8-tetrahydrofolate</name>
        <dbReference type="ChEBI" id="CHEBI:57453"/>
    </ligand>
</feature>